<evidence type="ECO:0000259" key="9">
    <source>
        <dbReference type="Pfam" id="PF00155"/>
    </source>
</evidence>
<dbReference type="HAMAP" id="MF_01023">
    <property type="entry name" value="HisC_aminotrans_2"/>
    <property type="match status" value="1"/>
</dbReference>
<keyword evidence="8" id="KW-0028">Amino-acid biosynthesis</keyword>
<evidence type="ECO:0000256" key="8">
    <source>
        <dbReference type="HAMAP-Rule" id="MF_01023"/>
    </source>
</evidence>
<evidence type="ECO:0000256" key="3">
    <source>
        <dbReference type="ARBA" id="ARBA00011738"/>
    </source>
</evidence>
<dbReference type="SUPFAM" id="SSF53383">
    <property type="entry name" value="PLP-dependent transferases"/>
    <property type="match status" value="1"/>
</dbReference>
<comment type="similarity">
    <text evidence="8">Belongs to the class-II pyridoxal-phosphate-dependent aminotransferase family. Histidinol-phosphate aminotransferase subfamily.</text>
</comment>
<dbReference type="RefSeq" id="WP_187303242.1">
    <property type="nucleotide sequence ID" value="NZ_JACRYT010000010.1"/>
</dbReference>
<evidence type="ECO:0000313" key="11">
    <source>
        <dbReference type="Proteomes" id="UP000602647"/>
    </source>
</evidence>
<dbReference type="InterPro" id="IPR001917">
    <property type="entry name" value="Aminotrans_II_pyridoxalP_BS"/>
</dbReference>
<evidence type="ECO:0000256" key="6">
    <source>
        <dbReference type="ARBA" id="ARBA00022898"/>
    </source>
</evidence>
<dbReference type="AlphaFoldDB" id="A0A923NKE8"/>
<dbReference type="InterPro" id="IPR050106">
    <property type="entry name" value="HistidinolP_aminotransfase"/>
</dbReference>
<accession>A0A923NKE8</accession>
<reference evidence="10" key="1">
    <citation type="submission" date="2020-08" db="EMBL/GenBank/DDBJ databases">
        <title>Genome public.</title>
        <authorList>
            <person name="Liu C."/>
            <person name="Sun Q."/>
        </authorList>
    </citation>
    <scope>NUCLEOTIDE SEQUENCE</scope>
    <source>
        <strain evidence="10">BX12</strain>
    </source>
</reference>
<dbReference type="InterPro" id="IPR015422">
    <property type="entry name" value="PyrdxlP-dep_Trfase_small"/>
</dbReference>
<keyword evidence="4 8" id="KW-0032">Aminotransferase</keyword>
<dbReference type="EC" id="2.6.1.9" evidence="8"/>
<dbReference type="PROSITE" id="PS00599">
    <property type="entry name" value="AA_TRANSFER_CLASS_2"/>
    <property type="match status" value="1"/>
</dbReference>
<comment type="catalytic activity">
    <reaction evidence="7 8">
        <text>L-histidinol phosphate + 2-oxoglutarate = 3-(imidazol-4-yl)-2-oxopropyl phosphate + L-glutamate</text>
        <dbReference type="Rhea" id="RHEA:23744"/>
        <dbReference type="ChEBI" id="CHEBI:16810"/>
        <dbReference type="ChEBI" id="CHEBI:29985"/>
        <dbReference type="ChEBI" id="CHEBI:57766"/>
        <dbReference type="ChEBI" id="CHEBI:57980"/>
        <dbReference type="EC" id="2.6.1.9"/>
    </reaction>
</comment>
<feature type="domain" description="Aminotransferase class I/classII large" evidence="9">
    <location>
        <begin position="26"/>
        <end position="345"/>
    </location>
</feature>
<evidence type="ECO:0000256" key="5">
    <source>
        <dbReference type="ARBA" id="ARBA00022679"/>
    </source>
</evidence>
<dbReference type="Gene3D" id="3.90.1150.10">
    <property type="entry name" value="Aspartate Aminotransferase, domain 1"/>
    <property type="match status" value="1"/>
</dbReference>
<keyword evidence="8" id="KW-0368">Histidine biosynthesis</keyword>
<keyword evidence="6 8" id="KW-0663">Pyridoxal phosphate</keyword>
<dbReference type="GO" id="GO:0030170">
    <property type="term" value="F:pyridoxal phosphate binding"/>
    <property type="evidence" value="ECO:0007669"/>
    <property type="project" value="InterPro"/>
</dbReference>
<evidence type="ECO:0000256" key="7">
    <source>
        <dbReference type="ARBA" id="ARBA00047481"/>
    </source>
</evidence>
<dbReference type="Pfam" id="PF00155">
    <property type="entry name" value="Aminotran_1_2"/>
    <property type="match status" value="1"/>
</dbReference>
<dbReference type="InterPro" id="IPR015421">
    <property type="entry name" value="PyrdxlP-dep_Trfase_major"/>
</dbReference>
<dbReference type="InterPro" id="IPR004839">
    <property type="entry name" value="Aminotransferase_I/II_large"/>
</dbReference>
<evidence type="ECO:0000313" key="10">
    <source>
        <dbReference type="EMBL" id="MBC6680139.1"/>
    </source>
</evidence>
<dbReference type="PANTHER" id="PTHR43643:SF3">
    <property type="entry name" value="HISTIDINOL-PHOSPHATE AMINOTRANSFERASE"/>
    <property type="match status" value="1"/>
</dbReference>
<dbReference type="CDD" id="cd00609">
    <property type="entry name" value="AAT_like"/>
    <property type="match status" value="1"/>
</dbReference>
<comment type="caution">
    <text evidence="10">The sequence shown here is derived from an EMBL/GenBank/DDBJ whole genome shotgun (WGS) entry which is preliminary data.</text>
</comment>
<dbReference type="GO" id="GO:0000105">
    <property type="term" value="P:L-histidine biosynthetic process"/>
    <property type="evidence" value="ECO:0007669"/>
    <property type="project" value="UniProtKB-UniRule"/>
</dbReference>
<evidence type="ECO:0000256" key="1">
    <source>
        <dbReference type="ARBA" id="ARBA00001933"/>
    </source>
</evidence>
<evidence type="ECO:0000256" key="2">
    <source>
        <dbReference type="ARBA" id="ARBA00005011"/>
    </source>
</evidence>
<keyword evidence="11" id="KW-1185">Reference proteome</keyword>
<comment type="pathway">
    <text evidence="2 8">Amino-acid biosynthesis; L-histidine biosynthesis; L-histidine from 5-phospho-alpha-D-ribose 1-diphosphate: step 7/9.</text>
</comment>
<dbReference type="NCBIfam" id="TIGR01141">
    <property type="entry name" value="hisC"/>
    <property type="match status" value="1"/>
</dbReference>
<dbReference type="InterPro" id="IPR015424">
    <property type="entry name" value="PyrdxlP-dep_Trfase"/>
</dbReference>
<gene>
    <name evidence="8" type="primary">hisC</name>
    <name evidence="10" type="ORF">H9L42_09865</name>
</gene>
<comment type="subunit">
    <text evidence="3 8">Homodimer.</text>
</comment>
<dbReference type="EMBL" id="JACRYT010000010">
    <property type="protein sequence ID" value="MBC6680139.1"/>
    <property type="molecule type" value="Genomic_DNA"/>
</dbReference>
<dbReference type="Gene3D" id="3.40.640.10">
    <property type="entry name" value="Type I PLP-dependent aspartate aminotransferase-like (Major domain)"/>
    <property type="match status" value="1"/>
</dbReference>
<dbReference type="InterPro" id="IPR005861">
    <property type="entry name" value="HisP_aminotrans"/>
</dbReference>
<dbReference type="GO" id="GO:0004400">
    <property type="term" value="F:histidinol-phosphate transaminase activity"/>
    <property type="evidence" value="ECO:0007669"/>
    <property type="project" value="UniProtKB-UniRule"/>
</dbReference>
<comment type="cofactor">
    <cofactor evidence="1 8">
        <name>pyridoxal 5'-phosphate</name>
        <dbReference type="ChEBI" id="CHEBI:597326"/>
    </cofactor>
</comment>
<dbReference type="Proteomes" id="UP000602647">
    <property type="component" value="Unassembled WGS sequence"/>
</dbReference>
<dbReference type="PANTHER" id="PTHR43643">
    <property type="entry name" value="HISTIDINOL-PHOSPHATE AMINOTRANSFERASE 2"/>
    <property type="match status" value="1"/>
</dbReference>
<evidence type="ECO:0000256" key="4">
    <source>
        <dbReference type="ARBA" id="ARBA00022576"/>
    </source>
</evidence>
<organism evidence="10 11">
    <name type="scientific">Zhenpiania hominis</name>
    <dbReference type="NCBI Taxonomy" id="2763644"/>
    <lineage>
        <taxon>Bacteria</taxon>
        <taxon>Bacillati</taxon>
        <taxon>Bacillota</taxon>
        <taxon>Clostridia</taxon>
        <taxon>Peptostreptococcales</taxon>
        <taxon>Anaerovoracaceae</taxon>
        <taxon>Zhenpiania</taxon>
    </lineage>
</organism>
<proteinExistence type="inferred from homology"/>
<keyword evidence="5 8" id="KW-0808">Transferase</keyword>
<protein>
    <recommendedName>
        <fullName evidence="8">Histidinol-phosphate aminotransferase</fullName>
        <ecNumber evidence="8">2.6.1.9</ecNumber>
    </recommendedName>
    <alternativeName>
        <fullName evidence="8">Imidazole acetol-phosphate transaminase</fullName>
    </alternativeName>
</protein>
<feature type="modified residue" description="N6-(pyridoxal phosphate)lysine" evidence="8">
    <location>
        <position position="210"/>
    </location>
</feature>
<name>A0A923NKE8_9FIRM</name>
<sequence length="357" mass="40643">MSRFLNRQYEKLEPYTPGEQPKTDGLIKLNTNENPYEPSPRARRVFCEEQVSKLMLYPDPEAAELVNAVADYYGLEKEQVIAGNGSDEILAFCFMAFKSPSDKVYFPEPSYGFYKVYSDVFLLKSNPIPLKEDLRIDPEKYKNLDGTIILANPNAPTGIALNLEDIEDILKTNESNLVIIDEAYVDFGAKSCVPFLRKYDNLLIVQTFSKSRSLAGARVGFAMGNKELIADLNRIKFSFNPYNLNRLSVQAAAAAIRDDEYFQKTRKKIIETRTWISAELEALGFTVLPSSANFIFVKSGSLSGKDYFTGLRERNILVRHFEKEPVSDFVRITIGKEEDMRTLLSVTKDLLTERNRR</sequence>